<protein>
    <submittedName>
        <fullName evidence="2">Glycosyltransferase family 1 protein</fullName>
    </submittedName>
</protein>
<proteinExistence type="predicted"/>
<dbReference type="RefSeq" id="WP_155699373.1">
    <property type="nucleotide sequence ID" value="NZ_CP034235.1"/>
</dbReference>
<organism evidence="2 3">
    <name type="scientific">Paenibacillus psychroresistens</name>
    <dbReference type="NCBI Taxonomy" id="1778678"/>
    <lineage>
        <taxon>Bacteria</taxon>
        <taxon>Bacillati</taxon>
        <taxon>Bacillota</taxon>
        <taxon>Bacilli</taxon>
        <taxon>Bacillales</taxon>
        <taxon>Paenibacillaceae</taxon>
        <taxon>Paenibacillus</taxon>
    </lineage>
</organism>
<name>A0A6B8RFU3_9BACL</name>
<dbReference type="AlphaFoldDB" id="A0A6B8RFU3"/>
<keyword evidence="2" id="KW-0808">Transferase</keyword>
<feature type="domain" description="Glycosyl transferase family 1" evidence="1">
    <location>
        <begin position="199"/>
        <end position="357"/>
    </location>
</feature>
<dbReference type="Gene3D" id="3.40.50.2000">
    <property type="entry name" value="Glycogen Phosphorylase B"/>
    <property type="match status" value="2"/>
</dbReference>
<dbReference type="KEGG" id="ppsc:EHS13_05350"/>
<evidence type="ECO:0000313" key="2">
    <source>
        <dbReference type="EMBL" id="QGQ94372.1"/>
    </source>
</evidence>
<keyword evidence="3" id="KW-1185">Reference proteome</keyword>
<dbReference type="InterPro" id="IPR001296">
    <property type="entry name" value="Glyco_trans_1"/>
</dbReference>
<evidence type="ECO:0000259" key="1">
    <source>
        <dbReference type="Pfam" id="PF00534"/>
    </source>
</evidence>
<dbReference type="SUPFAM" id="SSF53756">
    <property type="entry name" value="UDP-Glycosyltransferase/glycogen phosphorylase"/>
    <property type="match status" value="1"/>
</dbReference>
<dbReference type="PANTHER" id="PTHR45947">
    <property type="entry name" value="SULFOQUINOVOSYL TRANSFERASE SQD2"/>
    <property type="match status" value="1"/>
</dbReference>
<dbReference type="GO" id="GO:0016757">
    <property type="term" value="F:glycosyltransferase activity"/>
    <property type="evidence" value="ECO:0007669"/>
    <property type="project" value="InterPro"/>
</dbReference>
<dbReference type="Pfam" id="PF00534">
    <property type="entry name" value="Glycos_transf_1"/>
    <property type="match status" value="1"/>
</dbReference>
<evidence type="ECO:0000313" key="3">
    <source>
        <dbReference type="Proteomes" id="UP000426246"/>
    </source>
</evidence>
<dbReference type="OrthoDB" id="9795068at2"/>
<dbReference type="InterPro" id="IPR050194">
    <property type="entry name" value="Glycosyltransferase_grp1"/>
</dbReference>
<sequence length="376" mass="42733">MKANSLQKVMFITNIPTPYRVPWWNQLSDFVDLQVIFMDKTEKNRKWENVLQAGKFKYSIIGGVHVDFPKRDWTLHFNPGILYSLTKYKPQKLILGGYDSITTLLALCFAKLLRIECILWYESTQDSANLRQSFLKRIKTFLINRFDKYAVPGESAKANLIALGVKPQVIYIAPNVVNNTYFSEKSLEFRATKEALKADLGLPDKVILFVGQLIERKGLHVLLEAYKELEDDSVGLLIVGDGHLKAQYEAICSQHGLKFVKFVGFQDVNTLPRYFAISDLFVLPSHREVWGLVVNEAMASELPVLCSKYAGCAYDLIQEGENGYTFDPHDATELAQKMALLLNDSFVLRQMGQASKKIIDRYTIDTSVRGILEALN</sequence>
<gene>
    <name evidence="2" type="ORF">EHS13_05350</name>
</gene>
<reference evidence="3" key="1">
    <citation type="submission" date="2018-11" db="EMBL/GenBank/DDBJ databases">
        <title>Complete genome sequence of Paenibacillus sp. ML311-T8.</title>
        <authorList>
            <person name="Nam Y.-D."/>
            <person name="Kang J."/>
            <person name="Chung W.-H."/>
            <person name="Park Y.S."/>
        </authorList>
    </citation>
    <scope>NUCLEOTIDE SEQUENCE [LARGE SCALE GENOMIC DNA]</scope>
    <source>
        <strain evidence="3">ML311-T8</strain>
    </source>
</reference>
<dbReference type="CDD" id="cd03801">
    <property type="entry name" value="GT4_PimA-like"/>
    <property type="match status" value="1"/>
</dbReference>
<dbReference type="Proteomes" id="UP000426246">
    <property type="component" value="Chromosome"/>
</dbReference>
<accession>A0A6B8RFU3</accession>
<dbReference type="PANTHER" id="PTHR45947:SF3">
    <property type="entry name" value="SULFOQUINOVOSYL TRANSFERASE SQD2"/>
    <property type="match status" value="1"/>
</dbReference>
<dbReference type="EMBL" id="CP034235">
    <property type="protein sequence ID" value="QGQ94372.1"/>
    <property type="molecule type" value="Genomic_DNA"/>
</dbReference>